<evidence type="ECO:0000259" key="7">
    <source>
        <dbReference type="PROSITE" id="PS51895"/>
    </source>
</evidence>
<dbReference type="InterPro" id="IPR032382">
    <property type="entry name" value="AltA1"/>
</dbReference>
<evidence type="ECO:0000256" key="5">
    <source>
        <dbReference type="PROSITE-ProRule" id="PRU01243"/>
    </source>
</evidence>
<organism evidence="8">
    <name type="scientific">Bionectria ochroleuca</name>
    <name type="common">Gliocladium roseum</name>
    <dbReference type="NCBI Taxonomy" id="29856"/>
    <lineage>
        <taxon>Eukaryota</taxon>
        <taxon>Fungi</taxon>
        <taxon>Dikarya</taxon>
        <taxon>Ascomycota</taxon>
        <taxon>Pezizomycotina</taxon>
        <taxon>Sordariomycetes</taxon>
        <taxon>Hypocreomycetidae</taxon>
        <taxon>Hypocreales</taxon>
        <taxon>Bionectriaceae</taxon>
        <taxon>Clonostachys</taxon>
    </lineage>
</organism>
<keyword evidence="3 6" id="KW-0732">Signal</keyword>
<dbReference type="Gene3D" id="2.40.350.20">
    <property type="match status" value="1"/>
</dbReference>
<proteinExistence type="predicted"/>
<feature type="domain" description="AA1-like" evidence="7">
    <location>
        <begin position="22"/>
        <end position="145"/>
    </location>
</feature>
<evidence type="ECO:0000256" key="1">
    <source>
        <dbReference type="ARBA" id="ARBA00004613"/>
    </source>
</evidence>
<dbReference type="PROSITE" id="PS51895">
    <property type="entry name" value="AA1"/>
    <property type="match status" value="1"/>
</dbReference>
<dbReference type="Proteomes" id="UP000616885">
    <property type="component" value="Unassembled WGS sequence"/>
</dbReference>
<dbReference type="EMBL" id="CDPU01000088">
    <property type="protein sequence ID" value="CEO57155.1"/>
    <property type="molecule type" value="Genomic_DNA"/>
</dbReference>
<reference evidence="9" key="2">
    <citation type="submission" date="2020-10" db="EMBL/GenBank/DDBJ databases">
        <title>High-Quality Genome Resource of Clonostachys rosea strain S41 by Oxford Nanopore Long-Read Sequencing.</title>
        <authorList>
            <person name="Wang H."/>
        </authorList>
    </citation>
    <scope>NUCLEOTIDE SEQUENCE</scope>
    <source>
        <strain evidence="9">S41</strain>
    </source>
</reference>
<name>A0A0B7KQE1_BIOOC</name>
<sequence>MRFSAACTLFLTSLVTARPDYGGQGKVTVSDLKLHKVAIPVGFTIQNLSFKLSGDKDKNIECSAANPPWPEVSFMPCGNPHYSFALLPRDDSPEILLMIYHDVGDRRADLRGGIVLNLHCRRRGDEPVDDECTQDRPLTFRIDGPVADYRWRDAYDELR</sequence>
<feature type="signal peptide" evidence="6">
    <location>
        <begin position="1"/>
        <end position="17"/>
    </location>
</feature>
<evidence type="ECO:0000313" key="8">
    <source>
        <dbReference type="EMBL" id="CEO57155.1"/>
    </source>
</evidence>
<evidence type="ECO:0000256" key="3">
    <source>
        <dbReference type="ARBA" id="ARBA00022729"/>
    </source>
</evidence>
<dbReference type="EMBL" id="JADCTT010000016">
    <property type="protein sequence ID" value="KAF9743944.1"/>
    <property type="molecule type" value="Genomic_DNA"/>
</dbReference>
<dbReference type="AlphaFoldDB" id="A0A0B7KQE1"/>
<dbReference type="GO" id="GO:0005576">
    <property type="term" value="C:extracellular region"/>
    <property type="evidence" value="ECO:0007669"/>
    <property type="project" value="UniProtKB-SubCell"/>
</dbReference>
<keyword evidence="4 5" id="KW-1015">Disulfide bond</keyword>
<accession>A0A0B7KQE1</accession>
<evidence type="ECO:0000256" key="6">
    <source>
        <dbReference type="SAM" id="SignalP"/>
    </source>
</evidence>
<evidence type="ECO:0000256" key="4">
    <source>
        <dbReference type="ARBA" id="ARBA00023157"/>
    </source>
</evidence>
<reference evidence="8" key="1">
    <citation type="submission" date="2015-01" db="EMBL/GenBank/DDBJ databases">
        <authorList>
            <person name="Durling Mikael"/>
        </authorList>
    </citation>
    <scope>NUCLEOTIDE SEQUENCE</scope>
</reference>
<comment type="subcellular location">
    <subcellularLocation>
        <location evidence="1">Secreted</location>
    </subcellularLocation>
</comment>
<feature type="chain" id="PRO_5044541214" description="AA1-like domain-containing protein" evidence="6">
    <location>
        <begin position="18"/>
        <end position="159"/>
    </location>
</feature>
<evidence type="ECO:0000313" key="9">
    <source>
        <dbReference type="EMBL" id="KAF9743944.1"/>
    </source>
</evidence>
<evidence type="ECO:0000256" key="2">
    <source>
        <dbReference type="ARBA" id="ARBA00022525"/>
    </source>
</evidence>
<dbReference type="Pfam" id="PF16541">
    <property type="entry name" value="AltA1"/>
    <property type="match status" value="1"/>
</dbReference>
<gene>
    <name evidence="8" type="ORF">BN869_000013213_1</name>
    <name evidence="9" type="ORF">IM811_006284</name>
</gene>
<keyword evidence="2" id="KW-0964">Secreted</keyword>
<feature type="disulfide bond" evidence="5">
    <location>
        <begin position="62"/>
        <end position="77"/>
    </location>
</feature>
<feature type="disulfide bond" evidence="5">
    <location>
        <begin position="120"/>
        <end position="132"/>
    </location>
</feature>
<protein>
    <recommendedName>
        <fullName evidence="7">AA1-like domain-containing protein</fullName>
    </recommendedName>
</protein>